<proteinExistence type="predicted"/>
<accession>A0A975LBN5</accession>
<organism evidence="2 3">
    <name type="scientific">Nocardiopsis eucommiae</name>
    <dbReference type="NCBI Taxonomy" id="2831970"/>
    <lineage>
        <taxon>Bacteria</taxon>
        <taxon>Bacillati</taxon>
        <taxon>Actinomycetota</taxon>
        <taxon>Actinomycetes</taxon>
        <taxon>Streptosporangiales</taxon>
        <taxon>Nocardiopsidaceae</taxon>
        <taxon>Nocardiopsis</taxon>
    </lineage>
</organism>
<evidence type="ECO:0000313" key="3">
    <source>
        <dbReference type="Proteomes" id="UP000682416"/>
    </source>
</evidence>
<keyword evidence="1" id="KW-0812">Transmembrane</keyword>
<dbReference type="KEGG" id="nec:KGD82_06035"/>
<keyword evidence="1" id="KW-1133">Transmembrane helix</keyword>
<keyword evidence="1" id="KW-0472">Membrane</keyword>
<dbReference type="AlphaFoldDB" id="A0A975LBN5"/>
<feature type="transmembrane region" description="Helical" evidence="1">
    <location>
        <begin position="66"/>
        <end position="88"/>
    </location>
</feature>
<evidence type="ECO:0000313" key="2">
    <source>
        <dbReference type="EMBL" id="QVJ02252.1"/>
    </source>
</evidence>
<name>A0A975LBN5_9ACTN</name>
<sequence length="206" mass="21865">MRLLRPSFQIIRAHLGAYLALNGVVYGLLLLGMGAALAFPELNAAMITDQEEDGTAALVTALLGNAWLFALTILAVNVLTVALALILLPSMVVPFAGIALFAHKAFTMGVVLAPMDATVAKTLIPHSLTILIELQAYVLVVLGAYLLGRAWLRPRTVGAATRREGYVHGLRQVGRLVPPAMALFVVGALYEALSLIHIVPRLVIGG</sequence>
<feature type="transmembrane region" description="Helical" evidence="1">
    <location>
        <begin position="95"/>
        <end position="114"/>
    </location>
</feature>
<gene>
    <name evidence="2" type="ORF">KGD82_06035</name>
</gene>
<feature type="transmembrane region" description="Helical" evidence="1">
    <location>
        <begin position="173"/>
        <end position="199"/>
    </location>
</feature>
<keyword evidence="3" id="KW-1185">Reference proteome</keyword>
<feature type="transmembrane region" description="Helical" evidence="1">
    <location>
        <begin position="134"/>
        <end position="152"/>
    </location>
</feature>
<evidence type="ECO:0000256" key="1">
    <source>
        <dbReference type="SAM" id="Phobius"/>
    </source>
</evidence>
<dbReference type="Proteomes" id="UP000682416">
    <property type="component" value="Chromosome"/>
</dbReference>
<reference evidence="2" key="1">
    <citation type="submission" date="2021-05" db="EMBL/GenBank/DDBJ databases">
        <authorList>
            <person name="Kaiqin L."/>
            <person name="Jian G."/>
        </authorList>
    </citation>
    <scope>NUCLEOTIDE SEQUENCE</scope>
    <source>
        <strain evidence="2">HDS5</strain>
    </source>
</reference>
<feature type="transmembrane region" description="Helical" evidence="1">
    <location>
        <begin position="15"/>
        <end position="39"/>
    </location>
</feature>
<protein>
    <submittedName>
        <fullName evidence="2">Stage II sporulation protein M</fullName>
    </submittedName>
</protein>
<dbReference type="EMBL" id="CP074402">
    <property type="protein sequence ID" value="QVJ02252.1"/>
    <property type="molecule type" value="Genomic_DNA"/>
</dbReference>